<gene>
    <name evidence="2" type="ORF">E4656_17790</name>
</gene>
<dbReference type="EMBL" id="SRMF01000011">
    <property type="protein sequence ID" value="TGG90788.1"/>
    <property type="molecule type" value="Genomic_DNA"/>
</dbReference>
<protein>
    <submittedName>
        <fullName evidence="2">M61 family peptidase</fullName>
    </submittedName>
</protein>
<comment type="caution">
    <text evidence="2">The sequence shown here is derived from an EMBL/GenBank/DDBJ whole genome shotgun (WGS) entry which is preliminary data.</text>
</comment>
<dbReference type="SMART" id="SM00228">
    <property type="entry name" value="PDZ"/>
    <property type="match status" value="1"/>
</dbReference>
<dbReference type="InterPro" id="IPR007963">
    <property type="entry name" value="Peptidase_M61_catalytic"/>
</dbReference>
<dbReference type="Pfam" id="PF13180">
    <property type="entry name" value="PDZ_2"/>
    <property type="match status" value="1"/>
</dbReference>
<accession>A0A4Z0W7S3</accession>
<dbReference type="InterPro" id="IPR036034">
    <property type="entry name" value="PDZ_sf"/>
</dbReference>
<dbReference type="Pfam" id="PF17899">
    <property type="entry name" value="Peptidase_M61_N"/>
    <property type="match status" value="1"/>
</dbReference>
<reference evidence="2 3" key="1">
    <citation type="submission" date="2019-04" db="EMBL/GenBank/DDBJ databases">
        <title>Natronospirillum operosus gen. nov., sp. nov., a haloalkaliphilic satellite isolated from decaying biomass of laboratory culture of cyanobacterium Geitlerinema sp. and proposal of Natronospirillaceae fam. nov. and Saccharospirillaceae fam. nov.</title>
        <authorList>
            <person name="Kevbrin V."/>
            <person name="Boltyanskaya Y."/>
            <person name="Koziaeva V."/>
            <person name="Grouzdev D.S."/>
            <person name="Park M."/>
            <person name="Cho J."/>
        </authorList>
    </citation>
    <scope>NUCLEOTIDE SEQUENCE [LARGE SCALE GENOMIC DNA]</scope>
    <source>
        <strain evidence="2 3">G-116</strain>
    </source>
</reference>
<keyword evidence="3" id="KW-1185">Reference proteome</keyword>
<evidence type="ECO:0000313" key="2">
    <source>
        <dbReference type="EMBL" id="TGG90788.1"/>
    </source>
</evidence>
<dbReference type="PIRSF" id="PIRSF016493">
    <property type="entry name" value="Glycyl_aminpptds"/>
    <property type="match status" value="1"/>
</dbReference>
<dbReference type="SUPFAM" id="SSF50156">
    <property type="entry name" value="PDZ domain-like"/>
    <property type="match status" value="1"/>
</dbReference>
<dbReference type="Gene3D" id="2.60.40.3650">
    <property type="match status" value="1"/>
</dbReference>
<organism evidence="2 3">
    <name type="scientific">Natronospirillum operosum</name>
    <dbReference type="NCBI Taxonomy" id="2759953"/>
    <lineage>
        <taxon>Bacteria</taxon>
        <taxon>Pseudomonadati</taxon>
        <taxon>Pseudomonadota</taxon>
        <taxon>Gammaproteobacteria</taxon>
        <taxon>Oceanospirillales</taxon>
        <taxon>Natronospirillaceae</taxon>
        <taxon>Natronospirillum</taxon>
    </lineage>
</organism>
<dbReference type="OrthoDB" id="9778516at2"/>
<dbReference type="Pfam" id="PF05299">
    <property type="entry name" value="Peptidase_M61"/>
    <property type="match status" value="1"/>
</dbReference>
<dbReference type="InterPro" id="IPR027268">
    <property type="entry name" value="Peptidase_M4/M1_CTD_sf"/>
</dbReference>
<feature type="domain" description="PDZ" evidence="1">
    <location>
        <begin position="490"/>
        <end position="559"/>
    </location>
</feature>
<dbReference type="Proteomes" id="UP000297475">
    <property type="component" value="Unassembled WGS sequence"/>
</dbReference>
<evidence type="ECO:0000313" key="3">
    <source>
        <dbReference type="Proteomes" id="UP000297475"/>
    </source>
</evidence>
<dbReference type="SUPFAM" id="SSF55486">
    <property type="entry name" value="Metalloproteases ('zincins'), catalytic domain"/>
    <property type="match status" value="1"/>
</dbReference>
<dbReference type="InterPro" id="IPR024191">
    <property type="entry name" value="Peptidase_M61"/>
</dbReference>
<dbReference type="Gene3D" id="2.30.42.10">
    <property type="match status" value="1"/>
</dbReference>
<evidence type="ECO:0000259" key="1">
    <source>
        <dbReference type="SMART" id="SM00228"/>
    </source>
</evidence>
<dbReference type="Gene3D" id="1.10.390.10">
    <property type="entry name" value="Neutral Protease Domain 2"/>
    <property type="match status" value="1"/>
</dbReference>
<proteinExistence type="predicted"/>
<name>A0A4Z0W7S3_9GAMM</name>
<dbReference type="InterPro" id="IPR001478">
    <property type="entry name" value="PDZ"/>
</dbReference>
<dbReference type="AlphaFoldDB" id="A0A4Z0W7S3"/>
<dbReference type="RefSeq" id="WP_135484668.1">
    <property type="nucleotide sequence ID" value="NZ_SRMF01000011.1"/>
</dbReference>
<sequence>MIRYSIRPEDPAAHLYAVALTVAAPRPEQAFYMPAWIPGSYMIRNFARHLSELTAVDGDGQNIPLRQLDKQTWALDTDDPPAQVTLEYLIYAWDRSVRAAHLDRQHGYFNGSSVFLAVDGREDDACEVDILPPEVRVEGTWRVATTLTTAGAGPWSFGPYRAENYEELIDHPVEMADFTPGYFKACGVPHHIVITGRHRVDMERLERDLQAICEHHIRFWGEPAPMPRYLFMTMATGDGYGGLEHRSSTSLMAKRDDLPRPGMIVPSAGYLNYLGLCSHEYFHTWNVKRLKPAAFLPYPLQQETYTELLWWFEGITSYYDDLGVLRAGCSTVEAYLEMLGQTITKVHRGKGRFRQTLPESSFNAWTKFYLQDENAPNAIVSYYAKGELFALLLDLAIRSRTEGRQSLDDLVRAAWERWQHSGMPERSVEALAAEVIDADLSDLFALGLRATKDLPLGDYLRRFGIELRWDTPLSLGMPGGKAALLRPGQINIGAVFEADPVGARIRVVLHDSPAHEAGLSAGDVIVALDDIQTTSSRIETQLADYQAGDTVQVHYFRYDELHETRVVVAAGETTTAALAVTDSAAARRWLGDQVTFSRETQTDTGQ</sequence>
<dbReference type="InterPro" id="IPR040756">
    <property type="entry name" value="Peptidase_M61_N"/>
</dbReference>